<dbReference type="AlphaFoldDB" id="A0A918Z128"/>
<dbReference type="InterPro" id="IPR003509">
    <property type="entry name" value="UPF0102_YraN-like"/>
</dbReference>
<dbReference type="Gene3D" id="3.40.1350.10">
    <property type="match status" value="1"/>
</dbReference>
<protein>
    <recommendedName>
        <fullName evidence="2">UPF0102 protein GCM10007167_14320</fullName>
    </recommendedName>
</protein>
<proteinExistence type="inferred from homology"/>
<sequence length="126" mass="14086">MPPILDRRTRGARVEAAARTLLLRAGLRELALNAHFRLGELDLVMRDGDALVFVEVRYRRDPRFGGGAASVDARKRRRIAAAAQAFLLAHPAWTDAPCRFDVIEADGDPAAPRLHWLKDAFRLDDC</sequence>
<dbReference type="InterPro" id="IPR011335">
    <property type="entry name" value="Restrct_endonuc-II-like"/>
</dbReference>
<comment type="caution">
    <text evidence="3">The sequence shown here is derived from an EMBL/GenBank/DDBJ whole genome shotgun (WGS) entry which is preliminary data.</text>
</comment>
<dbReference type="EMBL" id="BNCF01000006">
    <property type="protein sequence ID" value="GHE33339.1"/>
    <property type="molecule type" value="Genomic_DNA"/>
</dbReference>
<evidence type="ECO:0000256" key="1">
    <source>
        <dbReference type="ARBA" id="ARBA00006738"/>
    </source>
</evidence>
<dbReference type="PANTHER" id="PTHR34039:SF1">
    <property type="entry name" value="UPF0102 PROTEIN YRAN"/>
    <property type="match status" value="1"/>
</dbReference>
<dbReference type="PANTHER" id="PTHR34039">
    <property type="entry name" value="UPF0102 PROTEIN YRAN"/>
    <property type="match status" value="1"/>
</dbReference>
<reference evidence="3" key="2">
    <citation type="submission" date="2020-09" db="EMBL/GenBank/DDBJ databases">
        <authorList>
            <person name="Sun Q."/>
            <person name="Kim S."/>
        </authorList>
    </citation>
    <scope>NUCLEOTIDE SEQUENCE</scope>
    <source>
        <strain evidence="3">KCTC 32020</strain>
    </source>
</reference>
<evidence type="ECO:0000313" key="3">
    <source>
        <dbReference type="EMBL" id="GHE33339.1"/>
    </source>
</evidence>
<comment type="similarity">
    <text evidence="1 2">Belongs to the UPF0102 family.</text>
</comment>
<organism evidence="3 4">
    <name type="scientific">Vulcaniibacterium thermophilum</name>
    <dbReference type="NCBI Taxonomy" id="1169913"/>
    <lineage>
        <taxon>Bacteria</taxon>
        <taxon>Pseudomonadati</taxon>
        <taxon>Pseudomonadota</taxon>
        <taxon>Gammaproteobacteria</taxon>
        <taxon>Lysobacterales</taxon>
        <taxon>Lysobacteraceae</taxon>
        <taxon>Vulcaniibacterium</taxon>
    </lineage>
</organism>
<dbReference type="InterPro" id="IPR011856">
    <property type="entry name" value="tRNA_endonuc-like_dom_sf"/>
</dbReference>
<dbReference type="Proteomes" id="UP000636453">
    <property type="component" value="Unassembled WGS sequence"/>
</dbReference>
<gene>
    <name evidence="3" type="ORF">GCM10007167_14320</name>
</gene>
<dbReference type="HAMAP" id="MF_00048">
    <property type="entry name" value="UPF0102"/>
    <property type="match status" value="1"/>
</dbReference>
<dbReference type="NCBIfam" id="TIGR00252">
    <property type="entry name" value="YraN family protein"/>
    <property type="match status" value="1"/>
</dbReference>
<accession>A0A918Z128</accession>
<evidence type="ECO:0000313" key="4">
    <source>
        <dbReference type="Proteomes" id="UP000636453"/>
    </source>
</evidence>
<name>A0A918Z128_9GAMM</name>
<dbReference type="OrthoDB" id="9794876at2"/>
<dbReference type="GO" id="GO:0003676">
    <property type="term" value="F:nucleic acid binding"/>
    <property type="evidence" value="ECO:0007669"/>
    <property type="project" value="InterPro"/>
</dbReference>
<evidence type="ECO:0000256" key="2">
    <source>
        <dbReference type="HAMAP-Rule" id="MF_00048"/>
    </source>
</evidence>
<keyword evidence="4" id="KW-1185">Reference proteome</keyword>
<dbReference type="NCBIfam" id="NF009150">
    <property type="entry name" value="PRK12497.1-3"/>
    <property type="match status" value="1"/>
</dbReference>
<dbReference type="RefSeq" id="WP_146472639.1">
    <property type="nucleotide sequence ID" value="NZ_BNCF01000006.1"/>
</dbReference>
<reference evidence="3" key="1">
    <citation type="journal article" date="2014" name="Int. J. Syst. Evol. Microbiol.">
        <title>Complete genome sequence of Corynebacterium casei LMG S-19264T (=DSM 44701T), isolated from a smear-ripened cheese.</title>
        <authorList>
            <consortium name="US DOE Joint Genome Institute (JGI-PGF)"/>
            <person name="Walter F."/>
            <person name="Albersmeier A."/>
            <person name="Kalinowski J."/>
            <person name="Ruckert C."/>
        </authorList>
    </citation>
    <scope>NUCLEOTIDE SEQUENCE</scope>
    <source>
        <strain evidence="3">KCTC 32020</strain>
    </source>
</reference>
<dbReference type="Pfam" id="PF02021">
    <property type="entry name" value="UPF0102"/>
    <property type="match status" value="1"/>
</dbReference>
<dbReference type="SUPFAM" id="SSF52980">
    <property type="entry name" value="Restriction endonuclease-like"/>
    <property type="match status" value="1"/>
</dbReference>